<gene>
    <name evidence="2" type="ORF">GCM10010211_60630</name>
</gene>
<dbReference type="EMBL" id="BMRP01000028">
    <property type="protein sequence ID" value="GGU86439.1"/>
    <property type="molecule type" value="Genomic_DNA"/>
</dbReference>
<protein>
    <submittedName>
        <fullName evidence="2">Uncharacterized protein</fullName>
    </submittedName>
</protein>
<evidence type="ECO:0000313" key="3">
    <source>
        <dbReference type="Proteomes" id="UP000654471"/>
    </source>
</evidence>
<sequence length="72" mass="8105">MPNGQDTRRRSGAARHLTSGRRQPRGDTDSWLLRHVHGPAVIMQKGQFKAVKPLNWPLAVCPRADSNCRHPL</sequence>
<feature type="compositionally biased region" description="Basic residues" evidence="1">
    <location>
        <begin position="10"/>
        <end position="23"/>
    </location>
</feature>
<comment type="caution">
    <text evidence="2">The sequence shown here is derived from an EMBL/GenBank/DDBJ whole genome shotgun (WGS) entry which is preliminary data.</text>
</comment>
<reference evidence="3" key="1">
    <citation type="journal article" date="2019" name="Int. J. Syst. Evol. Microbiol.">
        <title>The Global Catalogue of Microorganisms (GCM) 10K type strain sequencing project: providing services to taxonomists for standard genome sequencing and annotation.</title>
        <authorList>
            <consortium name="The Broad Institute Genomics Platform"/>
            <consortium name="The Broad Institute Genome Sequencing Center for Infectious Disease"/>
            <person name="Wu L."/>
            <person name="Ma J."/>
        </authorList>
    </citation>
    <scope>NUCLEOTIDE SEQUENCE [LARGE SCALE GENOMIC DNA]</scope>
    <source>
        <strain evidence="3">JCM 3399</strain>
    </source>
</reference>
<keyword evidence="3" id="KW-1185">Reference proteome</keyword>
<feature type="region of interest" description="Disordered" evidence="1">
    <location>
        <begin position="1"/>
        <end position="31"/>
    </location>
</feature>
<evidence type="ECO:0000256" key="1">
    <source>
        <dbReference type="SAM" id="MobiDB-lite"/>
    </source>
</evidence>
<proteinExistence type="predicted"/>
<evidence type="ECO:0000313" key="2">
    <source>
        <dbReference type="EMBL" id="GGU86439.1"/>
    </source>
</evidence>
<accession>A0ABQ2VK09</accession>
<dbReference type="Proteomes" id="UP000654471">
    <property type="component" value="Unassembled WGS sequence"/>
</dbReference>
<name>A0ABQ2VK09_9ACTN</name>
<organism evidence="2 3">
    <name type="scientific">Streptomyces albospinus</name>
    <dbReference type="NCBI Taxonomy" id="285515"/>
    <lineage>
        <taxon>Bacteria</taxon>
        <taxon>Bacillati</taxon>
        <taxon>Actinomycetota</taxon>
        <taxon>Actinomycetes</taxon>
        <taxon>Kitasatosporales</taxon>
        <taxon>Streptomycetaceae</taxon>
        <taxon>Streptomyces</taxon>
    </lineage>
</organism>